<name>A0A8J2SDK1_9STRA</name>
<dbReference type="PROSITE" id="PS00653">
    <property type="entry name" value="GLYCOSYL_HYDROL_F1_2"/>
    <property type="match status" value="1"/>
</dbReference>
<gene>
    <name evidence="7" type="ORF">PECAL_1P30100</name>
</gene>
<dbReference type="InterPro" id="IPR001360">
    <property type="entry name" value="Glyco_hydro_1"/>
</dbReference>
<keyword evidence="5" id="KW-0472">Membrane</keyword>
<dbReference type="AlphaFoldDB" id="A0A8J2SDK1"/>
<keyword evidence="8" id="KW-1185">Reference proteome</keyword>
<dbReference type="Pfam" id="PF00232">
    <property type="entry name" value="Glyco_hydro_1"/>
    <property type="match status" value="1"/>
</dbReference>
<accession>A0A8J2SDK1</accession>
<evidence type="ECO:0000256" key="1">
    <source>
        <dbReference type="ARBA" id="ARBA00010838"/>
    </source>
</evidence>
<dbReference type="PANTHER" id="PTHR10353:SF36">
    <property type="entry name" value="LP05116P"/>
    <property type="match status" value="1"/>
</dbReference>
<proteinExistence type="inferred from homology"/>
<dbReference type="Proteomes" id="UP000789595">
    <property type="component" value="Unassembled WGS sequence"/>
</dbReference>
<keyword evidence="5" id="KW-0812">Transmembrane</keyword>
<comment type="similarity">
    <text evidence="1 4">Belongs to the glycosyl hydrolase 1 family.</text>
</comment>
<comment type="caution">
    <text evidence="7">The sequence shown here is derived from an EMBL/GenBank/DDBJ whole genome shotgun (WGS) entry which is preliminary data.</text>
</comment>
<keyword evidence="2" id="KW-0378">Hydrolase</keyword>
<dbReference type="Gene3D" id="3.20.20.80">
    <property type="entry name" value="Glycosidases"/>
    <property type="match status" value="1"/>
</dbReference>
<sequence length="570" mass="62774">MALGAVTALLCLAQATATKTVAVDALPPNLLALPDGFAFGAATAAYQIEGAASEGGRGPSIWDAFSHEKGKTHDGDSGDVADDHYHRYPEDIDLLAKAGIKHYRLSISWSRLMPDGRTLNDEGVAFYSALLDLLVEKNIEPRVTLYHWDLPQALEDEYNGWLSPSIVEDFAAYAEKCFELFGHHVKTWTTFNEPLTFVGGGYGTGVMAPGRCSDRSRCIAGDSETEPLLAAHNVLLAHAHAASRFRARFSKGYSIDMVNCGWMAWPLRDGSVDDMNAASSFMEAQWAWFLDPLVRGDYPPSLKARAPALPQFTIEEQTLLKGSVDMLGVNYYTSRYVAAADAVYPAASVGDAAGIPALNGEYHLATTRSLSEGDPRIGVVGGSPWLYVAPDGLTDVLLWLQDRYHLPMAVTENGCDQPSGEDERDDVWRIDYLRSHIDGVATAIQRGADVQAYYAWSLLDNFEWADGYSKRFGLVFVDYNTLTRTPKRSFAWYARLIHAHASSSLLLVDDVAPGRDLKMVRAVSAVLLFLLCVMVVSRFLPKRRRLRAPRYIEISEVVTMPNVESGVEVF</sequence>
<feature type="transmembrane region" description="Helical" evidence="5">
    <location>
        <begin position="519"/>
        <end position="540"/>
    </location>
</feature>
<dbReference type="InterPro" id="IPR017853">
    <property type="entry name" value="GH"/>
</dbReference>
<keyword evidence="5" id="KW-1133">Transmembrane helix</keyword>
<reference evidence="7" key="1">
    <citation type="submission" date="2021-11" db="EMBL/GenBank/DDBJ databases">
        <authorList>
            <consortium name="Genoscope - CEA"/>
            <person name="William W."/>
        </authorList>
    </citation>
    <scope>NUCLEOTIDE SEQUENCE</scope>
</reference>
<evidence type="ECO:0000313" key="8">
    <source>
        <dbReference type="Proteomes" id="UP000789595"/>
    </source>
</evidence>
<evidence type="ECO:0000256" key="3">
    <source>
        <dbReference type="ARBA" id="ARBA00023295"/>
    </source>
</evidence>
<protein>
    <recommendedName>
        <fullName evidence="9">Beta-glucosidase</fullName>
    </recommendedName>
</protein>
<organism evidence="7 8">
    <name type="scientific">Pelagomonas calceolata</name>
    <dbReference type="NCBI Taxonomy" id="35677"/>
    <lineage>
        <taxon>Eukaryota</taxon>
        <taxon>Sar</taxon>
        <taxon>Stramenopiles</taxon>
        <taxon>Ochrophyta</taxon>
        <taxon>Pelagophyceae</taxon>
        <taxon>Pelagomonadales</taxon>
        <taxon>Pelagomonadaceae</taxon>
        <taxon>Pelagomonas</taxon>
    </lineage>
</organism>
<evidence type="ECO:0008006" key="9">
    <source>
        <dbReference type="Google" id="ProtNLM"/>
    </source>
</evidence>
<evidence type="ECO:0000256" key="6">
    <source>
        <dbReference type="SAM" id="SignalP"/>
    </source>
</evidence>
<dbReference type="OrthoDB" id="65569at2759"/>
<dbReference type="InterPro" id="IPR033132">
    <property type="entry name" value="GH_1_N_CS"/>
</dbReference>
<dbReference type="FunFam" id="3.20.20.80:FF:000041">
    <property type="entry name" value="Beta-glucosidase 7"/>
    <property type="match status" value="1"/>
</dbReference>
<dbReference type="EMBL" id="CAKKNE010000001">
    <property type="protein sequence ID" value="CAH0366514.1"/>
    <property type="molecule type" value="Genomic_DNA"/>
</dbReference>
<dbReference type="GO" id="GO:0008422">
    <property type="term" value="F:beta-glucosidase activity"/>
    <property type="evidence" value="ECO:0007669"/>
    <property type="project" value="TreeGrafter"/>
</dbReference>
<keyword evidence="6" id="KW-0732">Signal</keyword>
<dbReference type="SUPFAM" id="SSF51445">
    <property type="entry name" value="(Trans)glycosidases"/>
    <property type="match status" value="1"/>
</dbReference>
<dbReference type="GO" id="GO:0005975">
    <property type="term" value="P:carbohydrate metabolic process"/>
    <property type="evidence" value="ECO:0007669"/>
    <property type="project" value="InterPro"/>
</dbReference>
<dbReference type="PRINTS" id="PR00131">
    <property type="entry name" value="GLHYDRLASE1"/>
</dbReference>
<feature type="signal peptide" evidence="6">
    <location>
        <begin position="1"/>
        <end position="17"/>
    </location>
</feature>
<evidence type="ECO:0000256" key="5">
    <source>
        <dbReference type="SAM" id="Phobius"/>
    </source>
</evidence>
<keyword evidence="3" id="KW-0326">Glycosidase</keyword>
<evidence type="ECO:0000313" key="7">
    <source>
        <dbReference type="EMBL" id="CAH0366514.1"/>
    </source>
</evidence>
<evidence type="ECO:0000256" key="2">
    <source>
        <dbReference type="ARBA" id="ARBA00022801"/>
    </source>
</evidence>
<feature type="chain" id="PRO_5035178373" description="Beta-glucosidase" evidence="6">
    <location>
        <begin position="18"/>
        <end position="570"/>
    </location>
</feature>
<dbReference type="PANTHER" id="PTHR10353">
    <property type="entry name" value="GLYCOSYL HYDROLASE"/>
    <property type="match status" value="1"/>
</dbReference>
<evidence type="ECO:0000256" key="4">
    <source>
        <dbReference type="RuleBase" id="RU003690"/>
    </source>
</evidence>